<comment type="similarity">
    <text evidence="2">Belongs to the CCC1 family.</text>
</comment>
<evidence type="ECO:0000256" key="6">
    <source>
        <dbReference type="SAM" id="MobiDB-lite"/>
    </source>
</evidence>
<dbReference type="InterPro" id="IPR008217">
    <property type="entry name" value="Ccc1_fam"/>
</dbReference>
<dbReference type="GO" id="GO:0012505">
    <property type="term" value="C:endomembrane system"/>
    <property type="evidence" value="ECO:0007669"/>
    <property type="project" value="UniProtKB-SubCell"/>
</dbReference>
<evidence type="ECO:0000256" key="7">
    <source>
        <dbReference type="SAM" id="Phobius"/>
    </source>
</evidence>
<dbReference type="PANTHER" id="PTHR31851">
    <property type="entry name" value="FE(2+)/MN(2+) TRANSPORTER PCL1"/>
    <property type="match status" value="1"/>
</dbReference>
<sequence length="282" mass="29934">MRSNESRYSRLPTRNNTTTTEFERGTSRDSGVAMSDSGSINEKIAAEHDSKRLLPTRMNPRIISDATIGLSDGLTVPFALTAGLSALGDTNVVIYGGLAELIAGGISMGLGGYLGAKSEAEAYQAALSETKAIVAEDQQTASSLVRGTFTHYDFSERVLDEMTESLRASPPDMVDFLMRFHHQLTEADYAPSRAYISGLTIALGYVLGGLVALLPYLFMSSIQNGFYGSVLVMAIALFAFGWAKTSLVGEANRMTCLQNGMQMLVLGAVAAGAAMGCVKAIG</sequence>
<dbReference type="GO" id="GO:0005384">
    <property type="term" value="F:manganese ion transmembrane transporter activity"/>
    <property type="evidence" value="ECO:0007669"/>
    <property type="project" value="InterPro"/>
</dbReference>
<reference evidence="8" key="1">
    <citation type="submission" date="2023-07" db="EMBL/GenBank/DDBJ databases">
        <title>Black Yeasts Isolated from many extreme environments.</title>
        <authorList>
            <person name="Coleine C."/>
            <person name="Stajich J.E."/>
            <person name="Selbmann L."/>
        </authorList>
    </citation>
    <scope>NUCLEOTIDE SEQUENCE</scope>
    <source>
        <strain evidence="8">CCFEE 5485</strain>
    </source>
</reference>
<organism evidence="8 9">
    <name type="scientific">Recurvomyces mirabilis</name>
    <dbReference type="NCBI Taxonomy" id="574656"/>
    <lineage>
        <taxon>Eukaryota</taxon>
        <taxon>Fungi</taxon>
        <taxon>Dikarya</taxon>
        <taxon>Ascomycota</taxon>
        <taxon>Pezizomycotina</taxon>
        <taxon>Dothideomycetes</taxon>
        <taxon>Dothideomycetidae</taxon>
        <taxon>Mycosphaerellales</taxon>
        <taxon>Teratosphaeriaceae</taxon>
        <taxon>Recurvomyces</taxon>
    </lineage>
</organism>
<evidence type="ECO:0000256" key="3">
    <source>
        <dbReference type="ARBA" id="ARBA00022692"/>
    </source>
</evidence>
<proteinExistence type="inferred from homology"/>
<dbReference type="Pfam" id="PF01988">
    <property type="entry name" value="VIT1"/>
    <property type="match status" value="1"/>
</dbReference>
<keyword evidence="5 7" id="KW-0472">Membrane</keyword>
<feature type="region of interest" description="Disordered" evidence="6">
    <location>
        <begin position="1"/>
        <end position="38"/>
    </location>
</feature>
<keyword evidence="9" id="KW-1185">Reference proteome</keyword>
<comment type="subcellular location">
    <subcellularLocation>
        <location evidence="1">Endomembrane system</location>
        <topology evidence="1">Multi-pass membrane protein</topology>
    </subcellularLocation>
</comment>
<evidence type="ECO:0000256" key="2">
    <source>
        <dbReference type="ARBA" id="ARBA00007049"/>
    </source>
</evidence>
<evidence type="ECO:0000256" key="5">
    <source>
        <dbReference type="ARBA" id="ARBA00023136"/>
    </source>
</evidence>
<protein>
    <submittedName>
        <fullName evidence="8">Protein ccc1</fullName>
    </submittedName>
</protein>
<name>A0AAE1C1Z6_9PEZI</name>
<dbReference type="RefSeq" id="XP_064695818.1">
    <property type="nucleotide sequence ID" value="XM_064836427.1"/>
</dbReference>
<dbReference type="GO" id="GO:0030026">
    <property type="term" value="P:intracellular manganese ion homeostasis"/>
    <property type="evidence" value="ECO:0007669"/>
    <property type="project" value="InterPro"/>
</dbReference>
<feature type="transmembrane region" description="Helical" evidence="7">
    <location>
        <begin position="225"/>
        <end position="243"/>
    </location>
</feature>
<gene>
    <name evidence="8" type="primary">CCC1_1</name>
    <name evidence="8" type="ORF">LTR78_005252</name>
</gene>
<evidence type="ECO:0000256" key="1">
    <source>
        <dbReference type="ARBA" id="ARBA00004127"/>
    </source>
</evidence>
<feature type="transmembrane region" description="Helical" evidence="7">
    <location>
        <begin position="194"/>
        <end position="219"/>
    </location>
</feature>
<evidence type="ECO:0000256" key="4">
    <source>
        <dbReference type="ARBA" id="ARBA00022989"/>
    </source>
</evidence>
<evidence type="ECO:0000313" key="9">
    <source>
        <dbReference type="Proteomes" id="UP001274830"/>
    </source>
</evidence>
<dbReference type="AlphaFoldDB" id="A0AAE1C1Z6"/>
<evidence type="ECO:0000313" key="8">
    <source>
        <dbReference type="EMBL" id="KAK3674908.1"/>
    </source>
</evidence>
<dbReference type="EMBL" id="JAUTXT010000017">
    <property type="protein sequence ID" value="KAK3674908.1"/>
    <property type="molecule type" value="Genomic_DNA"/>
</dbReference>
<comment type="caution">
    <text evidence="8">The sequence shown here is derived from an EMBL/GenBank/DDBJ whole genome shotgun (WGS) entry which is preliminary data.</text>
</comment>
<feature type="transmembrane region" description="Helical" evidence="7">
    <location>
        <begin position="263"/>
        <end position="281"/>
    </location>
</feature>
<dbReference type="GeneID" id="89960962"/>
<accession>A0AAE1C1Z6</accession>
<dbReference type="Proteomes" id="UP001274830">
    <property type="component" value="Unassembled WGS sequence"/>
</dbReference>
<keyword evidence="3 7" id="KW-0812">Transmembrane</keyword>
<keyword evidence="4 7" id="KW-1133">Transmembrane helix</keyword>